<evidence type="ECO:0000313" key="2">
    <source>
        <dbReference type="Proteomes" id="UP000250321"/>
    </source>
</evidence>
<name>A0A314U8A7_PRUYE</name>
<accession>A0A314U8A7</accession>
<organism evidence="1 2">
    <name type="scientific">Prunus yedoensis var. nudiflora</name>
    <dbReference type="NCBI Taxonomy" id="2094558"/>
    <lineage>
        <taxon>Eukaryota</taxon>
        <taxon>Viridiplantae</taxon>
        <taxon>Streptophyta</taxon>
        <taxon>Embryophyta</taxon>
        <taxon>Tracheophyta</taxon>
        <taxon>Spermatophyta</taxon>
        <taxon>Magnoliopsida</taxon>
        <taxon>eudicotyledons</taxon>
        <taxon>Gunneridae</taxon>
        <taxon>Pentapetalae</taxon>
        <taxon>rosids</taxon>
        <taxon>fabids</taxon>
        <taxon>Rosales</taxon>
        <taxon>Rosaceae</taxon>
        <taxon>Amygdaloideae</taxon>
        <taxon>Amygdaleae</taxon>
        <taxon>Prunus</taxon>
    </lineage>
</organism>
<gene>
    <name evidence="1" type="ORF">Pyn_30863</name>
</gene>
<dbReference type="AlphaFoldDB" id="A0A314U8A7"/>
<sequence>MTNQDLLFYGPLGKCPICHENSLEFTGYYCDFDPPYVEDQGFIARFWSNFFQLHIYNPRV</sequence>
<protein>
    <submittedName>
        <fullName evidence="1">Uncharacterized protein</fullName>
    </submittedName>
</protein>
<dbReference type="OrthoDB" id="10352002at2759"/>
<proteinExistence type="predicted"/>
<reference evidence="1 2" key="1">
    <citation type="submission" date="2018-02" db="EMBL/GenBank/DDBJ databases">
        <title>Draft genome of wild Prunus yedoensis var. nudiflora.</title>
        <authorList>
            <person name="Baek S."/>
            <person name="Kim J.-H."/>
            <person name="Choi K."/>
            <person name="Kim G.-B."/>
            <person name="Cho A."/>
            <person name="Jang H."/>
            <person name="Shin C.-H."/>
            <person name="Yu H.-J."/>
            <person name="Mun J.-H."/>
        </authorList>
    </citation>
    <scope>NUCLEOTIDE SEQUENCE [LARGE SCALE GENOMIC DNA]</scope>
    <source>
        <strain evidence="2">cv. Jeju island</strain>
        <tissue evidence="1">Leaf</tissue>
    </source>
</reference>
<dbReference type="EMBL" id="PJQY01003900">
    <property type="protein sequence ID" value="PQM33647.1"/>
    <property type="molecule type" value="Genomic_DNA"/>
</dbReference>
<dbReference type="Proteomes" id="UP000250321">
    <property type="component" value="Unassembled WGS sequence"/>
</dbReference>
<keyword evidence="2" id="KW-1185">Reference proteome</keyword>
<comment type="caution">
    <text evidence="1">The sequence shown here is derived from an EMBL/GenBank/DDBJ whole genome shotgun (WGS) entry which is preliminary data.</text>
</comment>
<evidence type="ECO:0000313" key="1">
    <source>
        <dbReference type="EMBL" id="PQM33647.1"/>
    </source>
</evidence>